<dbReference type="PANTHER" id="PTHR42802:SF1">
    <property type="entry name" value="L-ORNITHINE N(5)-MONOOXYGENASE"/>
    <property type="match status" value="1"/>
</dbReference>
<evidence type="ECO:0000256" key="12">
    <source>
        <dbReference type="ARBA" id="ARBA00031158"/>
    </source>
</evidence>
<evidence type="ECO:0000256" key="8">
    <source>
        <dbReference type="ARBA" id="ARBA00022857"/>
    </source>
</evidence>
<comment type="similarity">
    <text evidence="3">Belongs to the lysine N(6)-hydroxylase/L-ornithine N(5)-oxygenase family.</text>
</comment>
<comment type="cofactor">
    <cofactor evidence="1">
        <name>FAD</name>
        <dbReference type="ChEBI" id="CHEBI:57692"/>
    </cofactor>
</comment>
<accession>A0ABN2N8J4</accession>
<dbReference type="RefSeq" id="WP_344100557.1">
    <property type="nucleotide sequence ID" value="NZ_BAAANL010000002.1"/>
</dbReference>
<evidence type="ECO:0000256" key="9">
    <source>
        <dbReference type="ARBA" id="ARBA00023002"/>
    </source>
</evidence>
<dbReference type="EC" id="1.14.13.59" evidence="4"/>
<sequence length="442" mass="48600">MTTVHDVVGVGYGPANLALAIALDELPEPPSMLFLEAHDNPGWQREMLLDGADTQHHAVRDLVSLRNPRSRYSFINYLHENGRLLKFLNLPAPFPLRAEYMQYIDWVRQNLPVDVRYGTRVREIVASADVAGCYDVVCEDGTVHVARHVALGPGRTPMVPETFAPLLGDKVFHLTEYGSRIAGIFAGRPDGGAGARIAVVGGSQSAVEIALDLSDRFPRAHTTIVTRGWSLRAKDHSPFSEEIYFPAFTEYYYRAGDEERRRLDRFTRPTNYSASDSDVLERLYLRIYEDELMGRDRVRVVGDVDVERAVAAGDALDLELVNRTNGDKELLRADAVVLATGFRDSGIRAHDERHHPLLDRVADAFLPDSSGALLTREDYSLAPRDPATGLMFLNGLCEATHGIGDAGSFSLLSLRAEKIAGSLAGALNSAVPEAAPRSEHAA</sequence>
<gene>
    <name evidence="16" type="ORF">GCM10009751_11910</name>
</gene>
<evidence type="ECO:0000256" key="10">
    <source>
        <dbReference type="ARBA" id="ARBA00023033"/>
    </source>
</evidence>
<keyword evidence="6" id="KW-0285">Flavoprotein</keyword>
<dbReference type="InterPro" id="IPR025700">
    <property type="entry name" value="Lys/Orn_oxygenase"/>
</dbReference>
<keyword evidence="17" id="KW-1185">Reference proteome</keyword>
<dbReference type="InterPro" id="IPR036188">
    <property type="entry name" value="FAD/NAD-bd_sf"/>
</dbReference>
<dbReference type="PANTHER" id="PTHR42802">
    <property type="entry name" value="MONOOXYGENASE"/>
    <property type="match status" value="1"/>
</dbReference>
<evidence type="ECO:0000256" key="6">
    <source>
        <dbReference type="ARBA" id="ARBA00022630"/>
    </source>
</evidence>
<comment type="caution">
    <text evidence="16">The sequence shown here is derived from an EMBL/GenBank/DDBJ whole genome shotgun (WGS) entry which is preliminary data.</text>
</comment>
<name>A0ABN2N8J4_9MICO</name>
<evidence type="ECO:0000256" key="2">
    <source>
        <dbReference type="ARBA" id="ARBA00004924"/>
    </source>
</evidence>
<evidence type="ECO:0000256" key="15">
    <source>
        <dbReference type="ARBA" id="ARBA00048407"/>
    </source>
</evidence>
<reference evidence="16 17" key="1">
    <citation type="journal article" date="2019" name="Int. J. Syst. Evol. Microbiol.">
        <title>The Global Catalogue of Microorganisms (GCM) 10K type strain sequencing project: providing services to taxonomists for standard genome sequencing and annotation.</title>
        <authorList>
            <consortium name="The Broad Institute Genomics Platform"/>
            <consortium name="The Broad Institute Genome Sequencing Center for Infectious Disease"/>
            <person name="Wu L."/>
            <person name="Ma J."/>
        </authorList>
    </citation>
    <scope>NUCLEOTIDE SEQUENCE [LARGE SCALE GENOMIC DNA]</scope>
    <source>
        <strain evidence="16 17">JCM 14326</strain>
    </source>
</reference>
<evidence type="ECO:0000256" key="4">
    <source>
        <dbReference type="ARBA" id="ARBA00013076"/>
    </source>
</evidence>
<evidence type="ECO:0000256" key="14">
    <source>
        <dbReference type="ARBA" id="ARBA00032738"/>
    </source>
</evidence>
<evidence type="ECO:0000256" key="3">
    <source>
        <dbReference type="ARBA" id="ARBA00007588"/>
    </source>
</evidence>
<keyword evidence="10" id="KW-0503">Monooxygenase</keyword>
<proteinExistence type="inferred from homology"/>
<evidence type="ECO:0000256" key="13">
    <source>
        <dbReference type="ARBA" id="ARBA00032493"/>
    </source>
</evidence>
<evidence type="ECO:0000256" key="7">
    <source>
        <dbReference type="ARBA" id="ARBA00022827"/>
    </source>
</evidence>
<evidence type="ECO:0000256" key="1">
    <source>
        <dbReference type="ARBA" id="ARBA00001974"/>
    </source>
</evidence>
<evidence type="ECO:0000256" key="11">
    <source>
        <dbReference type="ARBA" id="ARBA00029939"/>
    </source>
</evidence>
<evidence type="ECO:0000256" key="5">
    <source>
        <dbReference type="ARBA" id="ARBA00016406"/>
    </source>
</evidence>
<keyword evidence="9" id="KW-0560">Oxidoreductase</keyword>
<dbReference type="Gene3D" id="3.50.50.60">
    <property type="entry name" value="FAD/NAD(P)-binding domain"/>
    <property type="match status" value="1"/>
</dbReference>
<organism evidence="16 17">
    <name type="scientific">Myceligenerans crystallogenes</name>
    <dbReference type="NCBI Taxonomy" id="316335"/>
    <lineage>
        <taxon>Bacteria</taxon>
        <taxon>Bacillati</taxon>
        <taxon>Actinomycetota</taxon>
        <taxon>Actinomycetes</taxon>
        <taxon>Micrococcales</taxon>
        <taxon>Promicromonosporaceae</taxon>
        <taxon>Myceligenerans</taxon>
    </lineage>
</organism>
<comment type="catalytic activity">
    <reaction evidence="15">
        <text>L-lysine + NADPH + O2 = N(6)-hydroxy-L-lysine + NADP(+) + H2O</text>
        <dbReference type="Rhea" id="RHEA:23228"/>
        <dbReference type="ChEBI" id="CHEBI:15377"/>
        <dbReference type="ChEBI" id="CHEBI:15379"/>
        <dbReference type="ChEBI" id="CHEBI:32551"/>
        <dbReference type="ChEBI" id="CHEBI:57783"/>
        <dbReference type="ChEBI" id="CHEBI:57820"/>
        <dbReference type="ChEBI" id="CHEBI:58349"/>
        <dbReference type="EC" id="1.14.13.59"/>
    </reaction>
</comment>
<dbReference type="EMBL" id="BAAANL010000002">
    <property type="protein sequence ID" value="GAA1856343.1"/>
    <property type="molecule type" value="Genomic_DNA"/>
</dbReference>
<dbReference type="PRINTS" id="PR00368">
    <property type="entry name" value="FADPNR"/>
</dbReference>
<keyword evidence="8" id="KW-0521">NADP</keyword>
<evidence type="ECO:0000313" key="17">
    <source>
        <dbReference type="Proteomes" id="UP001501094"/>
    </source>
</evidence>
<comment type="pathway">
    <text evidence="2">Siderophore biosynthesis.</text>
</comment>
<keyword evidence="7" id="KW-0274">FAD</keyword>
<dbReference type="SUPFAM" id="SSF51905">
    <property type="entry name" value="FAD/NAD(P)-binding domain"/>
    <property type="match status" value="2"/>
</dbReference>
<dbReference type="Proteomes" id="UP001501094">
    <property type="component" value="Unassembled WGS sequence"/>
</dbReference>
<protein>
    <recommendedName>
        <fullName evidence="5">L-lysine N6-monooxygenase MbtG</fullName>
        <ecNumber evidence="4">1.14.13.59</ecNumber>
    </recommendedName>
    <alternativeName>
        <fullName evidence="14">Lysine 6-N-hydroxylase</fullName>
    </alternativeName>
    <alternativeName>
        <fullName evidence="13">Lysine N6-hydroxylase</fullName>
    </alternativeName>
    <alternativeName>
        <fullName evidence="11">Lysine-N-oxygenase</fullName>
    </alternativeName>
    <alternativeName>
        <fullName evidence="12">Mycobactin synthase protein G</fullName>
    </alternativeName>
</protein>
<evidence type="ECO:0000313" key="16">
    <source>
        <dbReference type="EMBL" id="GAA1856343.1"/>
    </source>
</evidence>
<dbReference type="Pfam" id="PF13434">
    <property type="entry name" value="Lys_Orn_oxgnase"/>
    <property type="match status" value="1"/>
</dbReference>